<evidence type="ECO:0000313" key="2">
    <source>
        <dbReference type="EMBL" id="MFD2276830.1"/>
    </source>
</evidence>
<comment type="caution">
    <text evidence="2">The sequence shown here is derived from an EMBL/GenBank/DDBJ whole genome shotgun (WGS) entry which is preliminary data.</text>
</comment>
<keyword evidence="1" id="KW-0732">Signal</keyword>
<accession>A0ABW5E5T3</accession>
<dbReference type="RefSeq" id="WP_377095259.1">
    <property type="nucleotide sequence ID" value="NZ_JBHSJM010000001.1"/>
</dbReference>
<keyword evidence="3" id="KW-1185">Reference proteome</keyword>
<name>A0ABW5E5T3_9BACT</name>
<proteinExistence type="predicted"/>
<sequence length="435" mass="50231">MYTKILAFIALSISAVAASEFRFWTVDDGKIFKAKYESFSNGSLSLTNEAGRQARFAVKDMGVADRFYLHEEHDIPLEDLEGGNILSAEEDISIRARDFEEIDRIELEGEGYNVVLEGYLTPRYAVLYEKGLKVEEFVEALERVHYSHSYRHPRQNELVADKRKAYLFIEDGELYDELGKAHVDDLRAQGQLEEREILQIEADWSILRGHQPWHLPEEYQKKFNSGPRADIQFPNPKKSDREKQLVSFYNQKWWLDWPHRRRIHARVPGTGAKHIKDDRENSIAFTLTTALQMNNDIRTFETNTKAFGSALENSSALVTGRFGESDKWASELADKVKSGAIKVDFSIFYRAPENIPPTTKEQYRNFGLLVAGAGRFMEHDLEHMFGVCRLTAYMSEHNKLPTESELPAILGYESMEELNAAFEEFLLRENRRMKP</sequence>
<feature type="signal peptide" evidence="1">
    <location>
        <begin position="1"/>
        <end position="17"/>
    </location>
</feature>
<dbReference type="EMBL" id="JBHUJC010000028">
    <property type="protein sequence ID" value="MFD2276830.1"/>
    <property type="molecule type" value="Genomic_DNA"/>
</dbReference>
<dbReference type="Proteomes" id="UP001597297">
    <property type="component" value="Unassembled WGS sequence"/>
</dbReference>
<evidence type="ECO:0000313" key="3">
    <source>
        <dbReference type="Proteomes" id="UP001597297"/>
    </source>
</evidence>
<evidence type="ECO:0000256" key="1">
    <source>
        <dbReference type="SAM" id="SignalP"/>
    </source>
</evidence>
<feature type="chain" id="PRO_5046873447" description="SLA1 homology domain-containing protein" evidence="1">
    <location>
        <begin position="18"/>
        <end position="435"/>
    </location>
</feature>
<organism evidence="2 3">
    <name type="scientific">Rubritalea spongiae</name>
    <dbReference type="NCBI Taxonomy" id="430797"/>
    <lineage>
        <taxon>Bacteria</taxon>
        <taxon>Pseudomonadati</taxon>
        <taxon>Verrucomicrobiota</taxon>
        <taxon>Verrucomicrobiia</taxon>
        <taxon>Verrucomicrobiales</taxon>
        <taxon>Rubritaleaceae</taxon>
        <taxon>Rubritalea</taxon>
    </lineage>
</organism>
<protein>
    <recommendedName>
        <fullName evidence="4">SLA1 homology domain-containing protein</fullName>
    </recommendedName>
</protein>
<evidence type="ECO:0008006" key="4">
    <source>
        <dbReference type="Google" id="ProtNLM"/>
    </source>
</evidence>
<gene>
    <name evidence="2" type="ORF">ACFSQZ_10145</name>
</gene>
<reference evidence="3" key="1">
    <citation type="journal article" date="2019" name="Int. J. Syst. Evol. Microbiol.">
        <title>The Global Catalogue of Microorganisms (GCM) 10K type strain sequencing project: providing services to taxonomists for standard genome sequencing and annotation.</title>
        <authorList>
            <consortium name="The Broad Institute Genomics Platform"/>
            <consortium name="The Broad Institute Genome Sequencing Center for Infectious Disease"/>
            <person name="Wu L."/>
            <person name="Ma J."/>
        </authorList>
    </citation>
    <scope>NUCLEOTIDE SEQUENCE [LARGE SCALE GENOMIC DNA]</scope>
    <source>
        <strain evidence="3">JCM 16545</strain>
    </source>
</reference>